<feature type="transmembrane region" description="Helical" evidence="1">
    <location>
        <begin position="34"/>
        <end position="53"/>
    </location>
</feature>
<gene>
    <name evidence="2" type="ORF">PTE31013_04665</name>
</gene>
<evidence type="ECO:0000313" key="2">
    <source>
        <dbReference type="EMBL" id="VVE50038.1"/>
    </source>
</evidence>
<organism evidence="2 3">
    <name type="scientific">Pandoraea terrigena</name>
    <dbReference type="NCBI Taxonomy" id="2508292"/>
    <lineage>
        <taxon>Bacteria</taxon>
        <taxon>Pseudomonadati</taxon>
        <taxon>Pseudomonadota</taxon>
        <taxon>Betaproteobacteria</taxon>
        <taxon>Burkholderiales</taxon>
        <taxon>Burkholderiaceae</taxon>
        <taxon>Pandoraea</taxon>
    </lineage>
</organism>
<keyword evidence="1" id="KW-1133">Transmembrane helix</keyword>
<evidence type="ECO:0000256" key="1">
    <source>
        <dbReference type="SAM" id="Phobius"/>
    </source>
</evidence>
<proteinExistence type="predicted"/>
<evidence type="ECO:0000313" key="3">
    <source>
        <dbReference type="Proteomes" id="UP000334380"/>
    </source>
</evidence>
<keyword evidence="1" id="KW-0472">Membrane</keyword>
<sequence length="190" mass="20855">MRTYTVSFFGGVAIGVLAAAFWRFPPQGSGELASWVQAFGSIAAIAAAGYFPVRHARVQEANRQRRLLSTISQIATMTESELKAFRFYMRTPQEAADYRFNGAFSRWAALSVQVGALSVYELDSVAVRGHLLSLGQSINTIEGLLRQMPSGDSASGNNPWYEETRLELDLHLMAIELAKSPENMGPFSEG</sequence>
<dbReference type="RefSeq" id="WP_150615005.1">
    <property type="nucleotide sequence ID" value="NZ_CABPRU010000016.1"/>
</dbReference>
<name>A0A5E4YNV2_9BURK</name>
<keyword evidence="3" id="KW-1185">Reference proteome</keyword>
<dbReference type="Proteomes" id="UP000334380">
    <property type="component" value="Unassembled WGS sequence"/>
</dbReference>
<reference evidence="2 3" key="1">
    <citation type="submission" date="2019-08" db="EMBL/GenBank/DDBJ databases">
        <authorList>
            <person name="Peeters C."/>
        </authorList>
    </citation>
    <scope>NUCLEOTIDE SEQUENCE [LARGE SCALE GENOMIC DNA]</scope>
    <source>
        <strain evidence="2 3">LMG 31013</strain>
    </source>
</reference>
<protein>
    <submittedName>
        <fullName evidence="2">Uncharacterized protein</fullName>
    </submittedName>
</protein>
<accession>A0A5E4YNV2</accession>
<dbReference type="EMBL" id="CABPRU010000016">
    <property type="protein sequence ID" value="VVE50038.1"/>
    <property type="molecule type" value="Genomic_DNA"/>
</dbReference>
<dbReference type="AlphaFoldDB" id="A0A5E4YNV2"/>
<keyword evidence="1" id="KW-0812">Transmembrane</keyword>